<keyword evidence="4 6" id="KW-0067">ATP-binding</keyword>
<protein>
    <submittedName>
        <fullName evidence="6">ABC transporter ATP-binding protein</fullName>
    </submittedName>
</protein>
<evidence type="ECO:0000256" key="2">
    <source>
        <dbReference type="ARBA" id="ARBA00022448"/>
    </source>
</evidence>
<organism evidence="6 7">
    <name type="scientific">Methylobacterium mesophilicum SR1.6/6</name>
    <dbReference type="NCBI Taxonomy" id="908290"/>
    <lineage>
        <taxon>Bacteria</taxon>
        <taxon>Pseudomonadati</taxon>
        <taxon>Pseudomonadota</taxon>
        <taxon>Alphaproteobacteria</taxon>
        <taxon>Hyphomicrobiales</taxon>
        <taxon>Methylobacteriaceae</taxon>
        <taxon>Methylobacterium</taxon>
    </lineage>
</organism>
<dbReference type="CDD" id="cd03293">
    <property type="entry name" value="ABC_NrtD_SsuB_transporters"/>
    <property type="match status" value="1"/>
</dbReference>
<dbReference type="InterPro" id="IPR003593">
    <property type="entry name" value="AAA+_ATPase"/>
</dbReference>
<evidence type="ECO:0000256" key="4">
    <source>
        <dbReference type="ARBA" id="ARBA00022840"/>
    </source>
</evidence>
<dbReference type="PANTHER" id="PTHR42788">
    <property type="entry name" value="TAURINE IMPORT ATP-BINDING PROTEIN-RELATED"/>
    <property type="match status" value="1"/>
</dbReference>
<proteinExistence type="inferred from homology"/>
<reference evidence="6 7" key="1">
    <citation type="journal article" date="2012" name="Genet. Mol. Biol.">
        <title>Analysis of 16S rRNA and mxaF genes revealing insights into Methylobacterium niche-specific plant association.</title>
        <authorList>
            <person name="Dourado M.N."/>
            <person name="Andreote F.D."/>
            <person name="Dini-Andreote F."/>
            <person name="Conti R."/>
            <person name="Araujo J.M."/>
            <person name="Araujo W.L."/>
        </authorList>
    </citation>
    <scope>NUCLEOTIDE SEQUENCE [LARGE SCALE GENOMIC DNA]</scope>
    <source>
        <strain evidence="6 7">SR1.6/6</strain>
    </source>
</reference>
<dbReference type="PROSITE" id="PS00211">
    <property type="entry name" value="ABC_TRANSPORTER_1"/>
    <property type="match status" value="1"/>
</dbReference>
<evidence type="ECO:0000313" key="6">
    <source>
        <dbReference type="EMBL" id="QGY00741.1"/>
    </source>
</evidence>
<dbReference type="InterPro" id="IPR003439">
    <property type="entry name" value="ABC_transporter-like_ATP-bd"/>
</dbReference>
<dbReference type="Pfam" id="PF00005">
    <property type="entry name" value="ABC_tran"/>
    <property type="match status" value="1"/>
</dbReference>
<dbReference type="InterPro" id="IPR027417">
    <property type="entry name" value="P-loop_NTPase"/>
</dbReference>
<keyword evidence="3" id="KW-0547">Nucleotide-binding</keyword>
<dbReference type="KEGG" id="mmes:MMSR116_01575"/>
<dbReference type="GO" id="GO:0016887">
    <property type="term" value="F:ATP hydrolysis activity"/>
    <property type="evidence" value="ECO:0007669"/>
    <property type="project" value="InterPro"/>
</dbReference>
<dbReference type="SMART" id="SM00382">
    <property type="entry name" value="AAA"/>
    <property type="match status" value="1"/>
</dbReference>
<keyword evidence="2" id="KW-0813">Transport</keyword>
<dbReference type="SUPFAM" id="SSF52540">
    <property type="entry name" value="P-loop containing nucleoside triphosphate hydrolases"/>
    <property type="match status" value="1"/>
</dbReference>
<evidence type="ECO:0000256" key="3">
    <source>
        <dbReference type="ARBA" id="ARBA00022741"/>
    </source>
</evidence>
<name>A0A6B9FA17_9HYPH</name>
<accession>A0A6B9FA17</accession>
<sequence>MSAIRFERVEKSFGSNVKALDGVDLTVADREFVAIVGASGCGKTTCLRLVAGFEAPTGGRITVGGRPVTEPGPDRAVVFQQFALFPWKTVAQNIAFGLRNKGMPAVERQERVAAAIDMIGLASHADAYPHQLSGGMQQRVAIARAYVLEPEVLLMDEPFGALDAQTRVVMQEELVRLARKNPRTVLFITHGVEEAVYLADRVAVMTKRPGRIKEMIDVKAVREAERWEEHARIEDVMDLESFVHLRTHIWKSLREEKAAGRSAGDPRPEGEAT</sequence>
<reference evidence="6 7" key="2">
    <citation type="journal article" date="2013" name="Genome Announc.">
        <title>Draft Genome Sequence of Methylobacterium mesophilicum Strain SR1.6/6, Isolated from Citrus sinensis.</title>
        <authorList>
            <person name="Marinho Almeida D."/>
            <person name="Dini-Andreote F."/>
            <person name="Camargo Neves A.A."/>
            <person name="Juca Ramos R.T."/>
            <person name="Andreote F.D."/>
            <person name="Carneiro A.R."/>
            <person name="Oliveira de Souza Lima A."/>
            <person name="Caracciolo Gomes de Sa P.H."/>
            <person name="Ribeiro Barbosa M.S."/>
            <person name="Araujo W.L."/>
            <person name="Silva A."/>
        </authorList>
    </citation>
    <scope>NUCLEOTIDE SEQUENCE [LARGE SCALE GENOMIC DNA]</scope>
    <source>
        <strain evidence="6 7">SR1.6/6</strain>
    </source>
</reference>
<dbReference type="PANTHER" id="PTHR42788:SF13">
    <property type="entry name" value="ALIPHATIC SULFONATES IMPORT ATP-BINDING PROTEIN SSUB"/>
    <property type="match status" value="1"/>
</dbReference>
<dbReference type="InterPro" id="IPR050166">
    <property type="entry name" value="ABC_transporter_ATP-bind"/>
</dbReference>
<evidence type="ECO:0000313" key="7">
    <source>
        <dbReference type="Proteomes" id="UP000012488"/>
    </source>
</evidence>
<dbReference type="PROSITE" id="PS50893">
    <property type="entry name" value="ABC_TRANSPORTER_2"/>
    <property type="match status" value="1"/>
</dbReference>
<dbReference type="Gene3D" id="3.40.50.300">
    <property type="entry name" value="P-loop containing nucleotide triphosphate hydrolases"/>
    <property type="match status" value="1"/>
</dbReference>
<dbReference type="EMBL" id="CP043538">
    <property type="protein sequence ID" value="QGY00741.1"/>
    <property type="molecule type" value="Genomic_DNA"/>
</dbReference>
<dbReference type="InterPro" id="IPR017871">
    <property type="entry name" value="ABC_transporter-like_CS"/>
</dbReference>
<dbReference type="Proteomes" id="UP000012488">
    <property type="component" value="Chromosome"/>
</dbReference>
<dbReference type="GO" id="GO:0005524">
    <property type="term" value="F:ATP binding"/>
    <property type="evidence" value="ECO:0007669"/>
    <property type="project" value="UniProtKB-KW"/>
</dbReference>
<gene>
    <name evidence="6" type="ORF">MMSR116_01575</name>
</gene>
<dbReference type="OrthoDB" id="9797536at2"/>
<evidence type="ECO:0000256" key="1">
    <source>
        <dbReference type="ARBA" id="ARBA00005417"/>
    </source>
</evidence>
<dbReference type="AlphaFoldDB" id="A0A6B9FA17"/>
<evidence type="ECO:0000259" key="5">
    <source>
        <dbReference type="PROSITE" id="PS50893"/>
    </source>
</evidence>
<dbReference type="RefSeq" id="WP_010686706.1">
    <property type="nucleotide sequence ID" value="NZ_CP043538.1"/>
</dbReference>
<feature type="domain" description="ABC transporter" evidence="5">
    <location>
        <begin position="4"/>
        <end position="232"/>
    </location>
</feature>
<comment type="similarity">
    <text evidence="1">Belongs to the ABC transporter superfamily.</text>
</comment>